<comment type="caution">
    <text evidence="1">The sequence shown here is derived from an EMBL/GenBank/DDBJ whole genome shotgun (WGS) entry which is preliminary data.</text>
</comment>
<proteinExistence type="predicted"/>
<dbReference type="EMBL" id="JBHSWD010000001">
    <property type="protein sequence ID" value="MFC6590872.1"/>
    <property type="molecule type" value="Genomic_DNA"/>
</dbReference>
<evidence type="ECO:0000313" key="1">
    <source>
        <dbReference type="EMBL" id="MFC6590872.1"/>
    </source>
</evidence>
<evidence type="ECO:0000313" key="2">
    <source>
        <dbReference type="Proteomes" id="UP001596297"/>
    </source>
</evidence>
<gene>
    <name evidence="1" type="ORF">ACFP81_01680</name>
</gene>
<accession>A0ABW1Y9K2</accession>
<dbReference type="RefSeq" id="WP_380081878.1">
    <property type="nucleotide sequence ID" value="NZ_JBHSWD010000001.1"/>
</dbReference>
<organism evidence="1 2">
    <name type="scientific">Deinococcus lacus</name>
    <dbReference type="NCBI Taxonomy" id="392561"/>
    <lineage>
        <taxon>Bacteria</taxon>
        <taxon>Thermotogati</taxon>
        <taxon>Deinococcota</taxon>
        <taxon>Deinococci</taxon>
        <taxon>Deinococcales</taxon>
        <taxon>Deinococcaceae</taxon>
        <taxon>Deinococcus</taxon>
    </lineage>
</organism>
<dbReference type="Proteomes" id="UP001596297">
    <property type="component" value="Unassembled WGS sequence"/>
</dbReference>
<keyword evidence="2" id="KW-1185">Reference proteome</keyword>
<protein>
    <submittedName>
        <fullName evidence="1">Uncharacterized protein</fullName>
    </submittedName>
</protein>
<reference evidence="2" key="1">
    <citation type="journal article" date="2019" name="Int. J. Syst. Evol. Microbiol.">
        <title>The Global Catalogue of Microorganisms (GCM) 10K type strain sequencing project: providing services to taxonomists for standard genome sequencing and annotation.</title>
        <authorList>
            <consortium name="The Broad Institute Genomics Platform"/>
            <consortium name="The Broad Institute Genome Sequencing Center for Infectious Disease"/>
            <person name="Wu L."/>
            <person name="Ma J."/>
        </authorList>
    </citation>
    <scope>NUCLEOTIDE SEQUENCE [LARGE SCALE GENOMIC DNA]</scope>
    <source>
        <strain evidence="2">CGMCC 1.15772</strain>
    </source>
</reference>
<name>A0ABW1Y9K2_9DEIO</name>
<sequence>MGRRERFSQYQWAAWPDEGLLAAAQHLYMPYVARVEQNLSGRPDLVVEVGGEYFEDLAELTAKYAANGQGAPGPTRMLRLSWDTGLMERVYAVETTEEFYAGFLFGTHQSAAAVGSMFAEIVSDPDPWLMQLLRDSPDTGVFPPYGSQGELRVLEYHPESGAFSGAGRGSPPRYRHLFINSNSVMVEILCEGLPRWEWG</sequence>